<dbReference type="GO" id="GO:0005634">
    <property type="term" value="C:nucleus"/>
    <property type="evidence" value="ECO:0007669"/>
    <property type="project" value="TreeGrafter"/>
</dbReference>
<evidence type="ECO:0000256" key="1">
    <source>
        <dbReference type="ARBA" id="ARBA00004496"/>
    </source>
</evidence>
<dbReference type="EMBL" id="WHVB01000011">
    <property type="protein sequence ID" value="KAF8478469.1"/>
    <property type="molecule type" value="Genomic_DNA"/>
</dbReference>
<evidence type="ECO:0000256" key="3">
    <source>
        <dbReference type="ARBA" id="ARBA00022723"/>
    </source>
</evidence>
<comment type="caution">
    <text evidence="12">The sequence shown here is derived from an EMBL/GenBank/DDBJ whole genome shotgun (WGS) entry which is preliminary data.</text>
</comment>
<evidence type="ECO:0000259" key="11">
    <source>
        <dbReference type="PROSITE" id="PS51867"/>
    </source>
</evidence>
<accession>A0A9P5MTK0</accession>
<proteinExistence type="inferred from homology"/>
<dbReference type="CDD" id="cd16652">
    <property type="entry name" value="dRING_Rmd5p-like"/>
    <property type="match status" value="1"/>
</dbReference>
<dbReference type="FunFam" id="3.30.40.10:FF:000143">
    <property type="entry name" value="Regulator of gluconeogenesis Rmd5"/>
    <property type="match status" value="1"/>
</dbReference>
<keyword evidence="3" id="KW-0479">Metal-binding</keyword>
<dbReference type="InterPro" id="IPR024964">
    <property type="entry name" value="CTLH/CRA"/>
</dbReference>
<feature type="zinc finger region" description="RING-Gid-type" evidence="9">
    <location>
        <begin position="351"/>
        <end position="393"/>
    </location>
</feature>
<keyword evidence="5" id="KW-0862">Zinc</keyword>
<dbReference type="Pfam" id="PF13445">
    <property type="entry name" value="zf-RING_UBOX"/>
    <property type="match status" value="1"/>
</dbReference>
<protein>
    <recommendedName>
        <fullName evidence="8">GID complex catalytic subunit 2</fullName>
    </recommendedName>
    <alternativeName>
        <fullName evidence="7">Glucose-induced degradation protein 2</fullName>
    </alternativeName>
</protein>
<dbReference type="PANTHER" id="PTHR12170:SF3">
    <property type="entry name" value="GH10162P"/>
    <property type="match status" value="1"/>
</dbReference>
<evidence type="ECO:0000256" key="5">
    <source>
        <dbReference type="ARBA" id="ARBA00022833"/>
    </source>
</evidence>
<dbReference type="InterPro" id="IPR006595">
    <property type="entry name" value="CTLH_C"/>
</dbReference>
<dbReference type="Gene3D" id="3.30.40.10">
    <property type="entry name" value="Zinc/RING finger domain, C3HC4 (zinc finger)"/>
    <property type="match status" value="1"/>
</dbReference>
<dbReference type="OrthoDB" id="1933281at2759"/>
<evidence type="ECO:0000259" key="10">
    <source>
        <dbReference type="PROSITE" id="PS50897"/>
    </source>
</evidence>
<evidence type="ECO:0000256" key="2">
    <source>
        <dbReference type="ARBA" id="ARBA00022490"/>
    </source>
</evidence>
<dbReference type="GO" id="GO:0008270">
    <property type="term" value="F:zinc ion binding"/>
    <property type="evidence" value="ECO:0007669"/>
    <property type="project" value="UniProtKB-KW"/>
</dbReference>
<dbReference type="InterPro" id="IPR037683">
    <property type="entry name" value="Rmd5_dRing"/>
</dbReference>
<dbReference type="GO" id="GO:0061630">
    <property type="term" value="F:ubiquitin protein ligase activity"/>
    <property type="evidence" value="ECO:0007669"/>
    <property type="project" value="InterPro"/>
</dbReference>
<dbReference type="InterPro" id="IPR027370">
    <property type="entry name" value="Znf-RING_euk"/>
</dbReference>
<evidence type="ECO:0000313" key="13">
    <source>
        <dbReference type="Proteomes" id="UP000759537"/>
    </source>
</evidence>
<gene>
    <name evidence="12" type="ORF">DFH94DRAFT_750042</name>
</gene>
<dbReference type="PROSITE" id="PS50897">
    <property type="entry name" value="CTLH"/>
    <property type="match status" value="1"/>
</dbReference>
<evidence type="ECO:0000256" key="9">
    <source>
        <dbReference type="PROSITE-ProRule" id="PRU01215"/>
    </source>
</evidence>
<dbReference type="SUPFAM" id="SSF57850">
    <property type="entry name" value="RING/U-box"/>
    <property type="match status" value="1"/>
</dbReference>
<keyword evidence="2" id="KW-0963">Cytoplasm</keyword>
<evidence type="ECO:0000256" key="4">
    <source>
        <dbReference type="ARBA" id="ARBA00022771"/>
    </source>
</evidence>
<dbReference type="PROSITE" id="PS51867">
    <property type="entry name" value="ZF_RING_GID"/>
    <property type="match status" value="1"/>
</dbReference>
<keyword evidence="4 9" id="KW-0863">Zinc-finger</keyword>
<dbReference type="AlphaFoldDB" id="A0A9P5MTK0"/>
<sequence length="407" mass="46519">MNAGCLRHHSRNTLNDTETMEAPLKELERLQKLVSDEPSMGKSKTPAIQDSLNSLLQTLHVQKKRLEAGLAAEAELTMLARTVEARKKEIDERQKEIYNSLVRYGKALDKRFTTPLPTYEPLFTSKDAQSSLEHVIAMHFLRTGRFSTAETFVQEFGVDLPPERQSQFVDLYRILMALRNKDIKPALEWAEHNRDFLQSHSSPLEFYLHRSEYLRLLTPDPFEQSKAIEYANKYLQPFFATHAAELKRLMGCLIFLPRERMQNSPYEDLTSETIHLDLENIFATEFSASLGMSKRPPLRVVGDIGGGGALAKIEKGRRIMRERKSEWSQADELPIEIPLPPENRYHSIFACPVSKDQSTEQNPPMMMNCGHVVSKDSLQKLSKSGGRVKCPYCPVESMVSDALRVYF</sequence>
<dbReference type="InterPro" id="IPR045098">
    <property type="entry name" value="Fyv10_fam"/>
</dbReference>
<comment type="subcellular location">
    <subcellularLocation>
        <location evidence="1">Cytoplasm</location>
    </subcellularLocation>
</comment>
<reference evidence="12" key="2">
    <citation type="journal article" date="2020" name="Nat. Commun.">
        <title>Large-scale genome sequencing of mycorrhizal fungi provides insights into the early evolution of symbiotic traits.</title>
        <authorList>
            <person name="Miyauchi S."/>
            <person name="Kiss E."/>
            <person name="Kuo A."/>
            <person name="Drula E."/>
            <person name="Kohler A."/>
            <person name="Sanchez-Garcia M."/>
            <person name="Morin E."/>
            <person name="Andreopoulos B."/>
            <person name="Barry K.W."/>
            <person name="Bonito G."/>
            <person name="Buee M."/>
            <person name="Carver A."/>
            <person name="Chen C."/>
            <person name="Cichocki N."/>
            <person name="Clum A."/>
            <person name="Culley D."/>
            <person name="Crous P.W."/>
            <person name="Fauchery L."/>
            <person name="Girlanda M."/>
            <person name="Hayes R.D."/>
            <person name="Keri Z."/>
            <person name="LaButti K."/>
            <person name="Lipzen A."/>
            <person name="Lombard V."/>
            <person name="Magnuson J."/>
            <person name="Maillard F."/>
            <person name="Murat C."/>
            <person name="Nolan M."/>
            <person name="Ohm R.A."/>
            <person name="Pangilinan J."/>
            <person name="Pereira M.F."/>
            <person name="Perotto S."/>
            <person name="Peter M."/>
            <person name="Pfister S."/>
            <person name="Riley R."/>
            <person name="Sitrit Y."/>
            <person name="Stielow J.B."/>
            <person name="Szollosi G."/>
            <person name="Zifcakova L."/>
            <person name="Stursova M."/>
            <person name="Spatafora J.W."/>
            <person name="Tedersoo L."/>
            <person name="Vaario L.M."/>
            <person name="Yamada A."/>
            <person name="Yan M."/>
            <person name="Wang P."/>
            <person name="Xu J."/>
            <person name="Bruns T."/>
            <person name="Baldrian P."/>
            <person name="Vilgalys R."/>
            <person name="Dunand C."/>
            <person name="Henrissat B."/>
            <person name="Grigoriev I.V."/>
            <person name="Hibbett D."/>
            <person name="Nagy L.G."/>
            <person name="Martin F.M."/>
        </authorList>
    </citation>
    <scope>NUCLEOTIDE SEQUENCE</scope>
    <source>
        <strain evidence="12">Prilba</strain>
    </source>
</reference>
<dbReference type="Proteomes" id="UP000759537">
    <property type="component" value="Unassembled WGS sequence"/>
</dbReference>
<dbReference type="GO" id="GO:0034657">
    <property type="term" value="C:GID complex"/>
    <property type="evidence" value="ECO:0007669"/>
    <property type="project" value="TreeGrafter"/>
</dbReference>
<dbReference type="InterPro" id="IPR044063">
    <property type="entry name" value="ZF_RING_GID"/>
</dbReference>
<name>A0A9P5MTK0_9AGAM</name>
<evidence type="ECO:0000256" key="6">
    <source>
        <dbReference type="ARBA" id="ARBA00061136"/>
    </source>
</evidence>
<dbReference type="GO" id="GO:0043161">
    <property type="term" value="P:proteasome-mediated ubiquitin-dependent protein catabolic process"/>
    <property type="evidence" value="ECO:0007669"/>
    <property type="project" value="InterPro"/>
</dbReference>
<keyword evidence="13" id="KW-1185">Reference proteome</keyword>
<evidence type="ECO:0000256" key="8">
    <source>
        <dbReference type="ARBA" id="ARBA00080744"/>
    </source>
</evidence>
<feature type="domain" description="CTLH" evidence="10">
    <location>
        <begin position="167"/>
        <end position="224"/>
    </location>
</feature>
<evidence type="ECO:0000256" key="7">
    <source>
        <dbReference type="ARBA" id="ARBA00075398"/>
    </source>
</evidence>
<dbReference type="InterPro" id="IPR013083">
    <property type="entry name" value="Znf_RING/FYVE/PHD"/>
</dbReference>
<dbReference type="GO" id="GO:0005737">
    <property type="term" value="C:cytoplasm"/>
    <property type="evidence" value="ECO:0007669"/>
    <property type="project" value="UniProtKB-SubCell"/>
</dbReference>
<reference evidence="12" key="1">
    <citation type="submission" date="2019-10" db="EMBL/GenBank/DDBJ databases">
        <authorList>
            <consortium name="DOE Joint Genome Institute"/>
            <person name="Kuo A."/>
            <person name="Miyauchi S."/>
            <person name="Kiss E."/>
            <person name="Drula E."/>
            <person name="Kohler A."/>
            <person name="Sanchez-Garcia M."/>
            <person name="Andreopoulos B."/>
            <person name="Barry K.W."/>
            <person name="Bonito G."/>
            <person name="Buee M."/>
            <person name="Carver A."/>
            <person name="Chen C."/>
            <person name="Cichocki N."/>
            <person name="Clum A."/>
            <person name="Culley D."/>
            <person name="Crous P.W."/>
            <person name="Fauchery L."/>
            <person name="Girlanda M."/>
            <person name="Hayes R."/>
            <person name="Keri Z."/>
            <person name="LaButti K."/>
            <person name="Lipzen A."/>
            <person name="Lombard V."/>
            <person name="Magnuson J."/>
            <person name="Maillard F."/>
            <person name="Morin E."/>
            <person name="Murat C."/>
            <person name="Nolan M."/>
            <person name="Ohm R."/>
            <person name="Pangilinan J."/>
            <person name="Pereira M."/>
            <person name="Perotto S."/>
            <person name="Peter M."/>
            <person name="Riley R."/>
            <person name="Sitrit Y."/>
            <person name="Stielow B."/>
            <person name="Szollosi G."/>
            <person name="Zifcakova L."/>
            <person name="Stursova M."/>
            <person name="Spatafora J.W."/>
            <person name="Tedersoo L."/>
            <person name="Vaario L.-M."/>
            <person name="Yamada A."/>
            <person name="Yan M."/>
            <person name="Wang P."/>
            <person name="Xu J."/>
            <person name="Bruns T."/>
            <person name="Baldrian P."/>
            <person name="Vilgalys R."/>
            <person name="Henrissat B."/>
            <person name="Grigoriev I.V."/>
            <person name="Hibbett D."/>
            <person name="Nagy L.G."/>
            <person name="Martin F.M."/>
        </authorList>
    </citation>
    <scope>NUCLEOTIDE SEQUENCE</scope>
    <source>
        <strain evidence="12">Prilba</strain>
    </source>
</reference>
<organism evidence="12 13">
    <name type="scientific">Russula ochroleuca</name>
    <dbReference type="NCBI Taxonomy" id="152965"/>
    <lineage>
        <taxon>Eukaryota</taxon>
        <taxon>Fungi</taxon>
        <taxon>Dikarya</taxon>
        <taxon>Basidiomycota</taxon>
        <taxon>Agaricomycotina</taxon>
        <taxon>Agaricomycetes</taxon>
        <taxon>Russulales</taxon>
        <taxon>Russulaceae</taxon>
        <taxon>Russula</taxon>
    </lineage>
</organism>
<dbReference type="PANTHER" id="PTHR12170">
    <property type="entry name" value="MACROPHAGE ERYTHROBLAST ATTACHER-RELATED"/>
    <property type="match status" value="1"/>
</dbReference>
<evidence type="ECO:0000313" key="12">
    <source>
        <dbReference type="EMBL" id="KAF8478469.1"/>
    </source>
</evidence>
<dbReference type="Pfam" id="PF10607">
    <property type="entry name" value="CTLH"/>
    <property type="match status" value="1"/>
</dbReference>
<feature type="domain" description="RING-Gid-type" evidence="11">
    <location>
        <begin position="351"/>
        <end position="393"/>
    </location>
</feature>
<comment type="similarity">
    <text evidence="6">Belongs to the RMD5/GID2 family.</text>
</comment>